<dbReference type="EMBL" id="JARJLG010000061">
    <property type="protein sequence ID" value="KAJ7756385.1"/>
    <property type="molecule type" value="Genomic_DNA"/>
</dbReference>
<organism evidence="3 4">
    <name type="scientific">Mycena maculata</name>
    <dbReference type="NCBI Taxonomy" id="230809"/>
    <lineage>
        <taxon>Eukaryota</taxon>
        <taxon>Fungi</taxon>
        <taxon>Dikarya</taxon>
        <taxon>Basidiomycota</taxon>
        <taxon>Agaricomycotina</taxon>
        <taxon>Agaricomycetes</taxon>
        <taxon>Agaricomycetidae</taxon>
        <taxon>Agaricales</taxon>
        <taxon>Marasmiineae</taxon>
        <taxon>Mycenaceae</taxon>
        <taxon>Mycena</taxon>
    </lineage>
</organism>
<dbReference type="AlphaFoldDB" id="A0AAD7NEG3"/>
<evidence type="ECO:0000256" key="1">
    <source>
        <dbReference type="SAM" id="MobiDB-lite"/>
    </source>
</evidence>
<name>A0AAD7NEG3_9AGAR</name>
<keyword evidence="4" id="KW-1185">Reference proteome</keyword>
<sequence length="371" mass="42054">MAHIAYPSTPNFKNFKTDYARALDWQPSEDDPSLASETQTPRKRPPTRATFFGTVKLHGTNASIVFGNGKKINPQIQSRSWIIESGKKDNLGTYALLSKAPLSSLVDQILAVRGQDEKFREIYIAGEIAGRGVQKGIAIVALEPFFAIFNVRIDGQWADMRQYKSCSLPEHRIFNIAQYKTFEVDIDFRESTAAVHERMNQYTAEVYETCPFGAAFVDNTGKQVSGRGEGIVWTMVRSPFMDESNVREFDDTILVNFKTKGESFVTTSAPKEKKNVDPEIGRAVAQFADYALAERRFEQGVEYLEGEQERQGKPRAGYDIRLTGAFIKWVVDDTIKEERNEMENLGVPEKEIKKEVGERAKLWYTRKCNEG</sequence>
<evidence type="ECO:0000313" key="3">
    <source>
        <dbReference type="EMBL" id="KAJ7756385.1"/>
    </source>
</evidence>
<dbReference type="Pfam" id="PF09414">
    <property type="entry name" value="RNA_ligase"/>
    <property type="match status" value="1"/>
</dbReference>
<comment type="caution">
    <text evidence="3">The sequence shown here is derived from an EMBL/GenBank/DDBJ whole genome shotgun (WGS) entry which is preliminary data.</text>
</comment>
<feature type="domain" description="RNA ligase" evidence="2">
    <location>
        <begin position="51"/>
        <end position="235"/>
    </location>
</feature>
<evidence type="ECO:0000259" key="2">
    <source>
        <dbReference type="Pfam" id="PF09414"/>
    </source>
</evidence>
<evidence type="ECO:0000313" key="4">
    <source>
        <dbReference type="Proteomes" id="UP001215280"/>
    </source>
</evidence>
<dbReference type="InterPro" id="IPR021122">
    <property type="entry name" value="RNA_ligase_dom_REL/Rnl2"/>
</dbReference>
<dbReference type="SUPFAM" id="SSF56091">
    <property type="entry name" value="DNA ligase/mRNA capping enzyme, catalytic domain"/>
    <property type="match status" value="1"/>
</dbReference>
<gene>
    <name evidence="3" type="ORF">DFH07DRAFT_820369</name>
</gene>
<feature type="region of interest" description="Disordered" evidence="1">
    <location>
        <begin position="26"/>
        <end position="48"/>
    </location>
</feature>
<accession>A0AAD7NEG3</accession>
<reference evidence="3" key="1">
    <citation type="submission" date="2023-03" db="EMBL/GenBank/DDBJ databases">
        <title>Massive genome expansion in bonnet fungi (Mycena s.s.) driven by repeated elements and novel gene families across ecological guilds.</title>
        <authorList>
            <consortium name="Lawrence Berkeley National Laboratory"/>
            <person name="Harder C.B."/>
            <person name="Miyauchi S."/>
            <person name="Viragh M."/>
            <person name="Kuo A."/>
            <person name="Thoen E."/>
            <person name="Andreopoulos B."/>
            <person name="Lu D."/>
            <person name="Skrede I."/>
            <person name="Drula E."/>
            <person name="Henrissat B."/>
            <person name="Morin E."/>
            <person name="Kohler A."/>
            <person name="Barry K."/>
            <person name="LaButti K."/>
            <person name="Morin E."/>
            <person name="Salamov A."/>
            <person name="Lipzen A."/>
            <person name="Mereny Z."/>
            <person name="Hegedus B."/>
            <person name="Baldrian P."/>
            <person name="Stursova M."/>
            <person name="Weitz H."/>
            <person name="Taylor A."/>
            <person name="Grigoriev I.V."/>
            <person name="Nagy L.G."/>
            <person name="Martin F."/>
            <person name="Kauserud H."/>
        </authorList>
    </citation>
    <scope>NUCLEOTIDE SEQUENCE</scope>
    <source>
        <strain evidence="3">CBHHK188m</strain>
    </source>
</reference>
<protein>
    <recommendedName>
        <fullName evidence="2">RNA ligase domain-containing protein</fullName>
    </recommendedName>
</protein>
<dbReference type="Gene3D" id="3.30.470.30">
    <property type="entry name" value="DNA ligase/mRNA capping enzyme"/>
    <property type="match status" value="1"/>
</dbReference>
<proteinExistence type="predicted"/>
<dbReference type="Proteomes" id="UP001215280">
    <property type="component" value="Unassembled WGS sequence"/>
</dbReference>